<keyword evidence="1" id="KW-0479">Metal-binding</keyword>
<dbReference type="RefSeq" id="WP_245784036.1">
    <property type="nucleotide sequence ID" value="NZ_FPBV01000021.1"/>
</dbReference>
<keyword evidence="5" id="KW-1185">Reference proteome</keyword>
<keyword evidence="2" id="KW-0802">TPR repeat</keyword>
<keyword evidence="1" id="KW-0863">Zinc-finger</keyword>
<evidence type="ECO:0000256" key="2">
    <source>
        <dbReference type="PROSITE-ProRule" id="PRU00339"/>
    </source>
</evidence>
<keyword evidence="1" id="KW-0862">Zinc</keyword>
<gene>
    <name evidence="4" type="ORF">SAMN05421543_1217</name>
</gene>
<evidence type="ECO:0000259" key="3">
    <source>
        <dbReference type="PROSITE" id="PS50966"/>
    </source>
</evidence>
<dbReference type="InterPro" id="IPR011990">
    <property type="entry name" value="TPR-like_helical_dom_sf"/>
</dbReference>
<name>A0A1I7KY82_9BACL</name>
<dbReference type="eggNOG" id="COG4715">
    <property type="taxonomic scope" value="Bacteria"/>
</dbReference>
<dbReference type="AlphaFoldDB" id="A0A1I7KY82"/>
<sequence>MTRGAGGERLRALRRDMEMWVGPRVLHRGWAYYEEGRVLHIEMQGDTIEATVHGHSGAYNTRVDIANFERSTCDCPFDGFCKHMVAVVFAAAEDDPASVQAAGAYEGVNPEDVIEALSALNEQQLRDVVALSLRDRPDWARHMKISLDRWESTQSARTLTRTMKVEEAAVYFTTQVKQILEQAEGLCEVEEWEPGIDRGYDRWGDLDDGDDRWDCREAVRHVQHWCDELEELARDALIPALIGLGVTAVLVSQWISRFPEEAQFELDGAHDRSLAALERVAALVRRQVQAEAGADARGAVETASMRRQGQPVVQPETGVRRQVIRFTDWIAGQCADMLDLVDWTDVLSSCTLDGAHLRQFKARMQQKRPDFLSSGELCAPAEGLSSAPRPWNDSGRDLIEWWCTLCIRNGEMDEAEATVDGRWSDVRSSTVRRLAEAFSAIDQHEKAVRYGEWALRLDPRPGADAHEWLARIYEAAGLGHRAAASRENALLASPTWARFQACLKDIGTDDLRREKTRLWADAVRRAWRIGLACRMLWEIGDEEEAWRVLENAHISAYARDDDLLAFLHNATASHPARCISVYQRFVDECIGRKSRSAYQDAIRWMRLLREVYMKAGWRRDWTAYMENLLEQYHRYRALKDEIHRAGLA</sequence>
<protein>
    <submittedName>
        <fullName evidence="4">SWIM zinc finger</fullName>
    </submittedName>
</protein>
<dbReference type="PROSITE" id="PS50966">
    <property type="entry name" value="ZF_SWIM"/>
    <property type="match status" value="1"/>
</dbReference>
<dbReference type="InterPro" id="IPR007527">
    <property type="entry name" value="Znf_SWIM"/>
</dbReference>
<feature type="domain" description="SWIM-type" evidence="3">
    <location>
        <begin position="59"/>
        <end position="92"/>
    </location>
</feature>
<evidence type="ECO:0000256" key="1">
    <source>
        <dbReference type="PROSITE-ProRule" id="PRU00325"/>
    </source>
</evidence>
<dbReference type="STRING" id="392015.SAMN05421543_1217"/>
<dbReference type="GO" id="GO:0008270">
    <property type="term" value="F:zinc ion binding"/>
    <property type="evidence" value="ECO:0007669"/>
    <property type="project" value="UniProtKB-KW"/>
</dbReference>
<dbReference type="SUPFAM" id="SSF48452">
    <property type="entry name" value="TPR-like"/>
    <property type="match status" value="1"/>
</dbReference>
<dbReference type="EMBL" id="FPBV01000021">
    <property type="protein sequence ID" value="SFV02365.1"/>
    <property type="molecule type" value="Genomic_DNA"/>
</dbReference>
<accession>A0A1I7KY82</accession>
<evidence type="ECO:0000313" key="4">
    <source>
        <dbReference type="EMBL" id="SFV02365.1"/>
    </source>
</evidence>
<reference evidence="5" key="1">
    <citation type="submission" date="2016-10" db="EMBL/GenBank/DDBJ databases">
        <authorList>
            <person name="Varghese N."/>
        </authorList>
    </citation>
    <scope>NUCLEOTIDE SEQUENCE [LARGE SCALE GENOMIC DNA]</scope>
    <source>
        <strain evidence="5">DSM 17980</strain>
    </source>
</reference>
<dbReference type="Pfam" id="PF04434">
    <property type="entry name" value="SWIM"/>
    <property type="match status" value="1"/>
</dbReference>
<organism evidence="4 5">
    <name type="scientific">Alicyclobacillus macrosporangiidus</name>
    <dbReference type="NCBI Taxonomy" id="392015"/>
    <lineage>
        <taxon>Bacteria</taxon>
        <taxon>Bacillati</taxon>
        <taxon>Bacillota</taxon>
        <taxon>Bacilli</taxon>
        <taxon>Bacillales</taxon>
        <taxon>Alicyclobacillaceae</taxon>
        <taxon>Alicyclobacillus</taxon>
    </lineage>
</organism>
<feature type="repeat" description="TPR" evidence="2">
    <location>
        <begin position="428"/>
        <end position="461"/>
    </location>
</feature>
<evidence type="ECO:0000313" key="5">
    <source>
        <dbReference type="Proteomes" id="UP000183508"/>
    </source>
</evidence>
<dbReference type="InterPro" id="IPR019734">
    <property type="entry name" value="TPR_rpt"/>
</dbReference>
<dbReference type="Gene3D" id="1.25.40.10">
    <property type="entry name" value="Tetratricopeptide repeat domain"/>
    <property type="match status" value="1"/>
</dbReference>
<dbReference type="PROSITE" id="PS50005">
    <property type="entry name" value="TPR"/>
    <property type="match status" value="1"/>
</dbReference>
<dbReference type="Proteomes" id="UP000183508">
    <property type="component" value="Unassembled WGS sequence"/>
</dbReference>
<proteinExistence type="predicted"/>